<evidence type="ECO:0000256" key="1">
    <source>
        <dbReference type="SAM" id="MobiDB-lite"/>
    </source>
</evidence>
<comment type="caution">
    <text evidence="2">The sequence shown here is derived from an EMBL/GenBank/DDBJ whole genome shotgun (WGS) entry which is preliminary data.</text>
</comment>
<dbReference type="EMBL" id="JAVFKY010000006">
    <property type="protein sequence ID" value="KAK5575068.1"/>
    <property type="molecule type" value="Genomic_DNA"/>
</dbReference>
<organism evidence="2 3">
    <name type="scientific">Dictyostelium firmibasis</name>
    <dbReference type="NCBI Taxonomy" id="79012"/>
    <lineage>
        <taxon>Eukaryota</taxon>
        <taxon>Amoebozoa</taxon>
        <taxon>Evosea</taxon>
        <taxon>Eumycetozoa</taxon>
        <taxon>Dictyostelia</taxon>
        <taxon>Dictyosteliales</taxon>
        <taxon>Dictyosteliaceae</taxon>
        <taxon>Dictyostelium</taxon>
    </lineage>
</organism>
<feature type="region of interest" description="Disordered" evidence="1">
    <location>
        <begin position="339"/>
        <end position="364"/>
    </location>
</feature>
<sequence>MKNQISTLPLYIQKIIIKILCKFINENNKVLDVLGANNYRDKEIKIKKLILKLALVSHSWFNTLSNNLDVSVDFNYGNSQYSILKIENVKSLKLHFDHNKNSFYRRNVEGENEKVEILIPLNTVIQQLEKLKSSPLFSFENLIIRNINITHPNSIINLLNSMQINNNSNNYNKNNNYTETKLENKRILEFFVHKNFTIKEVNQLENLKVRKIFCIQHFGSFEILNELLKIYGKKLNQLIFRNNDILGFISQIKADGSDSNELLPCFKTLFSLNKNKSIVFNTHNFTLKNNHLNIFGMELRLKDIENLINFKNDCLESLSLYFCFKNLCSFLLTSNSKTSSPPLSSASNSSSLSQPPKSSDISSRCSCNSIMKKGQNNSDFNRNWDSLIESFKANTKNLKHLDFSHDCLYFGLLHNFPILFYKGIAKLLNSIPCLESFSSFSFYSPSLLINELFSLSSTTPEKPCSITKFTFYIYKQYNSQTQITQCIQSINHLLQRHQSITFFKLYQLDFDRKLNNYVYELLFDFVK</sequence>
<dbReference type="AlphaFoldDB" id="A0AAN7TTK4"/>
<proteinExistence type="predicted"/>
<protein>
    <submittedName>
        <fullName evidence="2">Uncharacterized protein</fullName>
    </submittedName>
</protein>
<dbReference type="PANTHER" id="PTHR32556">
    <property type="entry name" value="F-BOX DOMAIN-CONTAINING PROTEIN-RELATED-RELATED"/>
    <property type="match status" value="1"/>
</dbReference>
<keyword evidence="3" id="KW-1185">Reference proteome</keyword>
<name>A0AAN7TTK4_9MYCE</name>
<gene>
    <name evidence="2" type="ORF">RB653_010323</name>
</gene>
<evidence type="ECO:0000313" key="2">
    <source>
        <dbReference type="EMBL" id="KAK5575068.1"/>
    </source>
</evidence>
<reference evidence="2 3" key="1">
    <citation type="submission" date="2023-11" db="EMBL/GenBank/DDBJ databases">
        <title>Dfirmibasis_genome.</title>
        <authorList>
            <person name="Edelbroek B."/>
            <person name="Kjellin J."/>
            <person name="Jerlstrom-Hultqvist J."/>
            <person name="Soderbom F."/>
        </authorList>
    </citation>
    <scope>NUCLEOTIDE SEQUENCE [LARGE SCALE GENOMIC DNA]</scope>
    <source>
        <strain evidence="2 3">TNS-C-14</strain>
    </source>
</reference>
<accession>A0AAN7TTK4</accession>
<dbReference type="PANTHER" id="PTHR32556:SF7">
    <property type="entry name" value="F-BOX DOMAIN-CONTAINING PROTEIN-RELATED"/>
    <property type="match status" value="1"/>
</dbReference>
<evidence type="ECO:0000313" key="3">
    <source>
        <dbReference type="Proteomes" id="UP001344447"/>
    </source>
</evidence>
<dbReference type="Proteomes" id="UP001344447">
    <property type="component" value="Unassembled WGS sequence"/>
</dbReference>